<dbReference type="Pfam" id="PF00571">
    <property type="entry name" value="CBS"/>
    <property type="match status" value="1"/>
</dbReference>
<dbReference type="Gramene" id="C.cajan_16994.t">
    <property type="protein sequence ID" value="C.cajan_16994.t.cds1"/>
    <property type="gene ID" value="C.cajan_16994"/>
</dbReference>
<feature type="domain" description="CBS" evidence="3">
    <location>
        <begin position="328"/>
        <end position="359"/>
    </location>
</feature>
<sequence length="367" mass="40004">MAAARLSRHEISDLCLGKPALRSLSVSDTVGDALAALKGIDDAYVSVWTCNHSFLRNQKEKEKEKEEIGKCICIAKVCMVDMICFLSKSQSLCAPLSALIPECSPLVRHLAPTATIVEAIDVMYEGVHNLVIPIQNKYPTESDTLHANNTAYCWLTQEDVFRYLLNSIGVFSPTPCNPINTLAIIDTHNLFAVAHDDPASSALDLLALSLLYQSSVALLDPHGKFLGEISPFRLNSCDEGVVPALAVLSAADFTSFIHCGGPPEDLLHLLRDTPPTALSSFSSTGSDDDDYCFSGKNWKAGGYSGRAARRSEAIVCYRWSSLVAVMIQALAHRVSYVWVVEDDGTLTGIVTFQGMLKVFRDHLKSMC</sequence>
<dbReference type="GO" id="GO:0005737">
    <property type="term" value="C:cytoplasm"/>
    <property type="evidence" value="ECO:0007669"/>
    <property type="project" value="TreeGrafter"/>
</dbReference>
<keyword evidence="2" id="KW-0129">CBS domain</keyword>
<dbReference type="InterPro" id="IPR050511">
    <property type="entry name" value="AMPK_gamma/SDS23_families"/>
</dbReference>
<dbReference type="PANTHER" id="PTHR13780">
    <property type="entry name" value="AMP-ACTIVATED PROTEIN KINASE, GAMMA REGULATORY SUBUNIT"/>
    <property type="match status" value="1"/>
</dbReference>
<accession>A0A151T7A1</accession>
<dbReference type="OrthoDB" id="681454at2759"/>
<keyword evidence="5" id="KW-1185">Reference proteome</keyword>
<organism evidence="4 5">
    <name type="scientific">Cajanus cajan</name>
    <name type="common">Pigeon pea</name>
    <name type="synonym">Cajanus indicus</name>
    <dbReference type="NCBI Taxonomy" id="3821"/>
    <lineage>
        <taxon>Eukaryota</taxon>
        <taxon>Viridiplantae</taxon>
        <taxon>Streptophyta</taxon>
        <taxon>Embryophyta</taxon>
        <taxon>Tracheophyta</taxon>
        <taxon>Spermatophyta</taxon>
        <taxon>Magnoliopsida</taxon>
        <taxon>eudicotyledons</taxon>
        <taxon>Gunneridae</taxon>
        <taxon>Pentapetalae</taxon>
        <taxon>rosids</taxon>
        <taxon>fabids</taxon>
        <taxon>Fabales</taxon>
        <taxon>Fabaceae</taxon>
        <taxon>Papilionoideae</taxon>
        <taxon>50 kb inversion clade</taxon>
        <taxon>NPAAA clade</taxon>
        <taxon>indigoferoid/millettioid clade</taxon>
        <taxon>Phaseoleae</taxon>
        <taxon>Cajanus</taxon>
    </lineage>
</organism>
<dbReference type="STRING" id="3821.A0A151T7A1"/>
<protein>
    <recommendedName>
        <fullName evidence="3">CBS domain-containing protein</fullName>
    </recommendedName>
</protein>
<dbReference type="AlphaFoldDB" id="A0A151T7A1"/>
<evidence type="ECO:0000313" key="4">
    <source>
        <dbReference type="EMBL" id="KYP62938.1"/>
    </source>
</evidence>
<keyword evidence="1" id="KW-0677">Repeat</keyword>
<proteinExistence type="predicted"/>
<dbReference type="EMBL" id="CM003610">
    <property type="protein sequence ID" value="KYP62938.1"/>
    <property type="molecule type" value="Genomic_DNA"/>
</dbReference>
<dbReference type="GO" id="GO:0005634">
    <property type="term" value="C:nucleus"/>
    <property type="evidence" value="ECO:0007669"/>
    <property type="project" value="TreeGrafter"/>
</dbReference>
<dbReference type="InterPro" id="IPR000644">
    <property type="entry name" value="CBS_dom"/>
</dbReference>
<dbReference type="PANTHER" id="PTHR13780:SF39">
    <property type="entry name" value="CBS DOMAIN-CONTAINING PROTEIN CBSX5-LIKE"/>
    <property type="match status" value="1"/>
</dbReference>
<evidence type="ECO:0000259" key="3">
    <source>
        <dbReference type="Pfam" id="PF00571"/>
    </source>
</evidence>
<dbReference type="Proteomes" id="UP000075243">
    <property type="component" value="Chromosome 8"/>
</dbReference>
<evidence type="ECO:0000256" key="2">
    <source>
        <dbReference type="ARBA" id="ARBA00023122"/>
    </source>
</evidence>
<dbReference type="SUPFAM" id="SSF54631">
    <property type="entry name" value="CBS-domain pair"/>
    <property type="match status" value="1"/>
</dbReference>
<evidence type="ECO:0000313" key="5">
    <source>
        <dbReference type="Proteomes" id="UP000075243"/>
    </source>
</evidence>
<gene>
    <name evidence="4" type="ORF">KK1_017499</name>
</gene>
<evidence type="ECO:0000256" key="1">
    <source>
        <dbReference type="ARBA" id="ARBA00022737"/>
    </source>
</evidence>
<reference evidence="4 5" key="1">
    <citation type="journal article" date="2012" name="Nat. Biotechnol.">
        <title>Draft genome sequence of pigeonpea (Cajanus cajan), an orphan legume crop of resource-poor farmers.</title>
        <authorList>
            <person name="Varshney R.K."/>
            <person name="Chen W."/>
            <person name="Li Y."/>
            <person name="Bharti A.K."/>
            <person name="Saxena R.K."/>
            <person name="Schlueter J.A."/>
            <person name="Donoghue M.T."/>
            <person name="Azam S."/>
            <person name="Fan G."/>
            <person name="Whaley A.M."/>
            <person name="Farmer A.D."/>
            <person name="Sheridan J."/>
            <person name="Iwata A."/>
            <person name="Tuteja R."/>
            <person name="Penmetsa R.V."/>
            <person name="Wu W."/>
            <person name="Upadhyaya H.D."/>
            <person name="Yang S.P."/>
            <person name="Shah T."/>
            <person name="Saxena K.B."/>
            <person name="Michael T."/>
            <person name="McCombie W.R."/>
            <person name="Yang B."/>
            <person name="Zhang G."/>
            <person name="Yang H."/>
            <person name="Wang J."/>
            <person name="Spillane C."/>
            <person name="Cook D.R."/>
            <person name="May G.D."/>
            <person name="Xu X."/>
            <person name="Jackson S.A."/>
        </authorList>
    </citation>
    <scope>NUCLEOTIDE SEQUENCE [LARGE SCALE GENOMIC DNA]</scope>
    <source>
        <strain evidence="5">cv. Asha</strain>
    </source>
</reference>
<name>A0A151T7A1_CAJCA</name>
<dbReference type="OMA" id="HNLVIPI"/>
<dbReference type="InterPro" id="IPR046342">
    <property type="entry name" value="CBS_dom_sf"/>
</dbReference>